<feature type="repeat" description="WD" evidence="3">
    <location>
        <begin position="833"/>
        <end position="876"/>
    </location>
</feature>
<dbReference type="InterPro" id="IPR041664">
    <property type="entry name" value="AAA_16"/>
</dbReference>
<evidence type="ECO:0000256" key="2">
    <source>
        <dbReference type="ARBA" id="ARBA00022737"/>
    </source>
</evidence>
<keyword evidence="6" id="KW-1185">Reference proteome</keyword>
<evidence type="ECO:0000313" key="5">
    <source>
        <dbReference type="EMBL" id="QSB13061.1"/>
    </source>
</evidence>
<sequence length="1350" mass="141707">MPTRLTSPPDSWTAAVHPGPDDCRILGTGVVIAEHRVLTSAHILRTAQGRRNRVWVAFPKAGVPYQERREAHCRFIGDPRDLDLAVLELVHPAPAAALPARIRCVPADELRNLDWWTFGFPASHQGAGNEAHGRVGATLSYGTVQLEVHPASLLDQGFSGSGVWASEYAAVVGLVTAAAAVGRGQGNGFALTLDWIDHELPDLELRRIGRWRAEAADDRALAAWGWRRRPDPALGRHWSPRSQGVLSSEEPGCGFHGRRRALTDLLEWLNALPDGRLLVVTGSPGVGKSALLGRIVTTSDPELSAQLPAQDDALRAPLGSVTCAVHASGKTATEVAAEIARAASVAIPASAEELVPVLRRRLRLQPGRFTLILDALDEMASPDQPRLIQQVLPLLVEPGPGAAQVVVATRRADQQGDLLEAFADSAVVMDLDRHPYMAEADLVAYATAVLQRWGADRADHPYRPAAAAAPVAQRIAACSGGNFLIAGLIARGHARDDTEPVDPADVSFSPTVDAALESYLAGLAPVGTSSARLALTVLAYAESPGIPLPMWHAGIAALGGDAEELQLAEFAHGPAANFLVGTDSGPSVRGYRLFHQALADALRRARETSGVSNAADQASLLAVWLRQGRGTGWTTAYDYLLRRLPVHAEQAGAVDELLCDDSYLLHADLAAISRVTQAAGSGLSRRRARLLHRTPQAVTAEPMTRAALFSVSDLIDQLATGLPASRAPYQGRWAHTRPRGEHTSLEGHTTAVLAVSSVPGPEGDLLASAGADGTIRLWDPATGQPKRVLDGHTDQVYALCALPGCLGYSLASAGADHTVRVWDVVRGEPGPVMAGHTDWVRGLCAITVAERPLLASASDDHTVRLWDPMSGDQLGKLPHPGWVTAVCPVTVAGTTLLATAGLDLPVTLWDPGTGERVGEFAAPPYWLTSLAAVSVAERELLAGAGYGNGLWLWDPGNGQPGQLAAAIDAPVAALATLPPGGRSQLAAAGEDRLVRLWDPATGRLGPVLAGHTDQVRGVCAVKAGGRSLLASAGDDGTVRLWDPSTGAAERVLDGAGLVARLALSTAAHPRVVAAAGGDGDVHLFDLVTGRPGRRLAAGPAAATSICPLPASVTSFAVGTDHGAVQLWEPESGSIRMLSAGRPGAPITGVAAVAGPAGYLVAAASDDEWVRLWRLETRNLELVLHHLCRVTAICAVPTSGGEQLLATADEDGVVRLWDPASGERLHSLRGHHAAATALCSVTTGGRQLLASASEDRGILVWDPETGDRVATLPGHSGRVTDLCPVQIGEGDQLLASTSEDRTVRLWEPASGACRHQIPVYHPALACRYTDGILVLGLTAGILAIDLRPTLL</sequence>
<accession>A0A895Y6R4</accession>
<feature type="repeat" description="WD" evidence="3">
    <location>
        <begin position="1008"/>
        <end position="1051"/>
    </location>
</feature>
<dbReference type="PRINTS" id="PR00320">
    <property type="entry name" value="GPROTEINBRPT"/>
</dbReference>
<feature type="repeat" description="WD" evidence="3">
    <location>
        <begin position="745"/>
        <end position="788"/>
    </location>
</feature>
<evidence type="ECO:0000256" key="3">
    <source>
        <dbReference type="PROSITE-ProRule" id="PRU00221"/>
    </source>
</evidence>
<dbReference type="CDD" id="cd00200">
    <property type="entry name" value="WD40"/>
    <property type="match status" value="2"/>
</dbReference>
<dbReference type="PANTHER" id="PTHR19848:SF8">
    <property type="entry name" value="F-BOX AND WD REPEAT DOMAIN CONTAINING 7"/>
    <property type="match status" value="1"/>
</dbReference>
<dbReference type="RefSeq" id="WP_239675122.1">
    <property type="nucleotide sequence ID" value="NZ_CP070499.1"/>
</dbReference>
<feature type="domain" description="NACHT" evidence="4">
    <location>
        <begin position="276"/>
        <end position="410"/>
    </location>
</feature>
<evidence type="ECO:0000259" key="4">
    <source>
        <dbReference type="PROSITE" id="PS50837"/>
    </source>
</evidence>
<dbReference type="PROSITE" id="PS50294">
    <property type="entry name" value="WD_REPEATS_REGION"/>
    <property type="match status" value="3"/>
</dbReference>
<dbReference type="KEGG" id="nhy:JQS43_15545"/>
<dbReference type="EMBL" id="CP070499">
    <property type="protein sequence ID" value="QSB13061.1"/>
    <property type="molecule type" value="Genomic_DNA"/>
</dbReference>
<dbReference type="InterPro" id="IPR007111">
    <property type="entry name" value="NACHT_NTPase"/>
</dbReference>
<dbReference type="PANTHER" id="PTHR19848">
    <property type="entry name" value="WD40 REPEAT PROTEIN"/>
    <property type="match status" value="1"/>
</dbReference>
<gene>
    <name evidence="5" type="ORF">JQS43_15545</name>
</gene>
<dbReference type="PROSITE" id="PS50082">
    <property type="entry name" value="WD_REPEATS_2"/>
    <property type="match status" value="7"/>
</dbReference>
<dbReference type="InterPro" id="IPR027417">
    <property type="entry name" value="P-loop_NTPase"/>
</dbReference>
<dbReference type="InterPro" id="IPR011047">
    <property type="entry name" value="Quinoprotein_ADH-like_sf"/>
</dbReference>
<dbReference type="Gene3D" id="3.40.50.300">
    <property type="entry name" value="P-loop containing nucleotide triphosphate hydrolases"/>
    <property type="match status" value="1"/>
</dbReference>
<feature type="repeat" description="WD" evidence="3">
    <location>
        <begin position="789"/>
        <end position="824"/>
    </location>
</feature>
<feature type="repeat" description="WD" evidence="3">
    <location>
        <begin position="1271"/>
        <end position="1315"/>
    </location>
</feature>
<keyword evidence="2" id="KW-0677">Repeat</keyword>
<dbReference type="InterPro" id="IPR020472">
    <property type="entry name" value="WD40_PAC1"/>
</dbReference>
<dbReference type="PROSITE" id="PS00678">
    <property type="entry name" value="WD_REPEATS_1"/>
    <property type="match status" value="1"/>
</dbReference>
<dbReference type="Pfam" id="PF13191">
    <property type="entry name" value="AAA_16"/>
    <property type="match status" value="1"/>
</dbReference>
<dbReference type="PROSITE" id="PS50837">
    <property type="entry name" value="NACHT"/>
    <property type="match status" value="1"/>
</dbReference>
<dbReference type="Gene3D" id="2.130.10.10">
    <property type="entry name" value="YVTN repeat-like/Quinoprotein amine dehydrogenase"/>
    <property type="match status" value="3"/>
</dbReference>
<dbReference type="Proteomes" id="UP000662857">
    <property type="component" value="Chromosome"/>
</dbReference>
<dbReference type="InterPro" id="IPR009003">
    <property type="entry name" value="Peptidase_S1_PA"/>
</dbReference>
<name>A0A895Y6R4_9ACTN</name>
<dbReference type="InterPro" id="IPR015943">
    <property type="entry name" value="WD40/YVTN_repeat-like_dom_sf"/>
</dbReference>
<dbReference type="SUPFAM" id="SSF52540">
    <property type="entry name" value="P-loop containing nucleoside triphosphate hydrolases"/>
    <property type="match status" value="1"/>
</dbReference>
<dbReference type="SUPFAM" id="SSF50494">
    <property type="entry name" value="Trypsin-like serine proteases"/>
    <property type="match status" value="1"/>
</dbReference>
<protein>
    <submittedName>
        <fullName evidence="5">Trypsin-like peptidase domain-containing protein</fullName>
    </submittedName>
</protein>
<proteinExistence type="predicted"/>
<evidence type="ECO:0000313" key="6">
    <source>
        <dbReference type="Proteomes" id="UP000662857"/>
    </source>
</evidence>
<dbReference type="SUPFAM" id="SSF50998">
    <property type="entry name" value="Quinoprotein alcohol dehydrogenase-like"/>
    <property type="match status" value="2"/>
</dbReference>
<reference evidence="5" key="1">
    <citation type="submission" date="2021-02" db="EMBL/GenBank/DDBJ databases">
        <title>Natrosporangium hydrolyticum gen. nov., sp. nov, a haloalkaliphilic actinobacterium from a soda solonchak soil.</title>
        <authorList>
            <person name="Sorokin D.Y."/>
            <person name="Khijniak T.V."/>
            <person name="Zakharycheva A.P."/>
            <person name="Boueva O.V."/>
            <person name="Ariskina E.V."/>
            <person name="Hahnke R.L."/>
            <person name="Bunk B."/>
            <person name="Sproer C."/>
            <person name="Schumann P."/>
            <person name="Evtushenko L.I."/>
            <person name="Kublanov I.V."/>
        </authorList>
    </citation>
    <scope>NUCLEOTIDE SEQUENCE</scope>
    <source>
        <strain evidence="5">DSM 106523</strain>
    </source>
</reference>
<evidence type="ECO:0000256" key="1">
    <source>
        <dbReference type="ARBA" id="ARBA00022574"/>
    </source>
</evidence>
<dbReference type="SMART" id="SM00320">
    <property type="entry name" value="WD40"/>
    <property type="match status" value="13"/>
</dbReference>
<dbReference type="InterPro" id="IPR001680">
    <property type="entry name" value="WD40_rpt"/>
</dbReference>
<keyword evidence="1 3" id="KW-0853">WD repeat</keyword>
<feature type="repeat" description="WD" evidence="3">
    <location>
        <begin position="1182"/>
        <end position="1226"/>
    </location>
</feature>
<dbReference type="InterPro" id="IPR019775">
    <property type="entry name" value="WD40_repeat_CS"/>
</dbReference>
<organism evidence="5 6">
    <name type="scientific">Natronosporangium hydrolyticum</name>
    <dbReference type="NCBI Taxonomy" id="2811111"/>
    <lineage>
        <taxon>Bacteria</taxon>
        <taxon>Bacillati</taxon>
        <taxon>Actinomycetota</taxon>
        <taxon>Actinomycetes</taxon>
        <taxon>Micromonosporales</taxon>
        <taxon>Micromonosporaceae</taxon>
        <taxon>Natronosporangium</taxon>
    </lineage>
</organism>
<dbReference type="Gene3D" id="2.40.10.120">
    <property type="match status" value="1"/>
</dbReference>
<dbReference type="Pfam" id="PF00400">
    <property type="entry name" value="WD40"/>
    <property type="match status" value="7"/>
</dbReference>
<feature type="repeat" description="WD" evidence="3">
    <location>
        <begin position="1227"/>
        <end position="1270"/>
    </location>
</feature>